<dbReference type="PROSITE" id="PS50883">
    <property type="entry name" value="EAL"/>
    <property type="match status" value="1"/>
</dbReference>
<dbReference type="NCBIfam" id="TIGR00254">
    <property type="entry name" value="GGDEF"/>
    <property type="match status" value="1"/>
</dbReference>
<dbReference type="SUPFAM" id="SSF141868">
    <property type="entry name" value="EAL domain-like"/>
    <property type="match status" value="1"/>
</dbReference>
<dbReference type="InterPro" id="IPR000160">
    <property type="entry name" value="GGDEF_dom"/>
</dbReference>
<name>A0ABU2C5H3_9BURK</name>
<dbReference type="CDD" id="cd01949">
    <property type="entry name" value="GGDEF"/>
    <property type="match status" value="1"/>
</dbReference>
<dbReference type="PANTHER" id="PTHR44757">
    <property type="entry name" value="DIGUANYLATE CYCLASE DGCP"/>
    <property type="match status" value="1"/>
</dbReference>
<organism evidence="5 6">
    <name type="scientific">Rhodoferax ferrireducens</name>
    <dbReference type="NCBI Taxonomy" id="192843"/>
    <lineage>
        <taxon>Bacteria</taxon>
        <taxon>Pseudomonadati</taxon>
        <taxon>Pseudomonadota</taxon>
        <taxon>Betaproteobacteria</taxon>
        <taxon>Burkholderiales</taxon>
        <taxon>Comamonadaceae</taxon>
        <taxon>Rhodoferax</taxon>
    </lineage>
</organism>
<dbReference type="InterPro" id="IPR043128">
    <property type="entry name" value="Rev_trsase/Diguanyl_cyclase"/>
</dbReference>
<dbReference type="Pfam" id="PF00563">
    <property type="entry name" value="EAL"/>
    <property type="match status" value="1"/>
</dbReference>
<dbReference type="PROSITE" id="PS50110">
    <property type="entry name" value="RESPONSE_REGULATORY"/>
    <property type="match status" value="1"/>
</dbReference>
<evidence type="ECO:0000313" key="5">
    <source>
        <dbReference type="EMBL" id="MDR7376502.1"/>
    </source>
</evidence>
<dbReference type="InterPro" id="IPR001633">
    <property type="entry name" value="EAL_dom"/>
</dbReference>
<feature type="domain" description="Response regulatory" evidence="2">
    <location>
        <begin position="8"/>
        <end position="156"/>
    </location>
</feature>
<dbReference type="InterPro" id="IPR011006">
    <property type="entry name" value="CheY-like_superfamily"/>
</dbReference>
<accession>A0ABU2C5H3</accession>
<dbReference type="InterPro" id="IPR052155">
    <property type="entry name" value="Biofilm_reg_signaling"/>
</dbReference>
<dbReference type="RefSeq" id="WP_310371474.1">
    <property type="nucleotide sequence ID" value="NZ_JAVDXT010000001.1"/>
</dbReference>
<dbReference type="SMART" id="SM00267">
    <property type="entry name" value="GGDEF"/>
    <property type="match status" value="1"/>
</dbReference>
<comment type="caution">
    <text evidence="5">The sequence shown here is derived from an EMBL/GenBank/DDBJ whole genome shotgun (WGS) entry which is preliminary data.</text>
</comment>
<evidence type="ECO:0000256" key="1">
    <source>
        <dbReference type="PROSITE-ProRule" id="PRU00169"/>
    </source>
</evidence>
<gene>
    <name evidence="5" type="ORF">J2X19_001160</name>
</gene>
<keyword evidence="1" id="KW-0597">Phosphoprotein</keyword>
<reference evidence="5 6" key="1">
    <citation type="submission" date="2023-07" db="EMBL/GenBank/DDBJ databases">
        <title>Sorghum-associated microbial communities from plants grown in Nebraska, USA.</title>
        <authorList>
            <person name="Schachtman D."/>
        </authorList>
    </citation>
    <scope>NUCLEOTIDE SEQUENCE [LARGE SCALE GENOMIC DNA]</scope>
    <source>
        <strain evidence="5 6">BE313</strain>
    </source>
</reference>
<dbReference type="SMART" id="SM00052">
    <property type="entry name" value="EAL"/>
    <property type="match status" value="1"/>
</dbReference>
<dbReference type="InterPro" id="IPR029787">
    <property type="entry name" value="Nucleotide_cyclase"/>
</dbReference>
<dbReference type="SUPFAM" id="SSF52172">
    <property type="entry name" value="CheY-like"/>
    <property type="match status" value="1"/>
</dbReference>
<keyword evidence="6" id="KW-1185">Reference proteome</keyword>
<dbReference type="InterPro" id="IPR001789">
    <property type="entry name" value="Sig_transdc_resp-reg_receiver"/>
</dbReference>
<evidence type="ECO:0000259" key="3">
    <source>
        <dbReference type="PROSITE" id="PS50883"/>
    </source>
</evidence>
<evidence type="ECO:0000259" key="4">
    <source>
        <dbReference type="PROSITE" id="PS50887"/>
    </source>
</evidence>
<dbReference type="Gene3D" id="3.30.70.270">
    <property type="match status" value="1"/>
</dbReference>
<evidence type="ECO:0000259" key="2">
    <source>
        <dbReference type="PROSITE" id="PS50110"/>
    </source>
</evidence>
<dbReference type="PANTHER" id="PTHR44757:SF2">
    <property type="entry name" value="BIOFILM ARCHITECTURE MAINTENANCE PROTEIN MBAA"/>
    <property type="match status" value="1"/>
</dbReference>
<dbReference type="SUPFAM" id="SSF55073">
    <property type="entry name" value="Nucleotide cyclase"/>
    <property type="match status" value="1"/>
</dbReference>
<proteinExistence type="predicted"/>
<dbReference type="Proteomes" id="UP001180487">
    <property type="component" value="Unassembled WGS sequence"/>
</dbReference>
<evidence type="ECO:0000313" key="6">
    <source>
        <dbReference type="Proteomes" id="UP001180487"/>
    </source>
</evidence>
<dbReference type="CDD" id="cd01948">
    <property type="entry name" value="EAL"/>
    <property type="match status" value="1"/>
</dbReference>
<feature type="domain" description="GGDEF" evidence="4">
    <location>
        <begin position="224"/>
        <end position="358"/>
    </location>
</feature>
<feature type="domain" description="EAL" evidence="3">
    <location>
        <begin position="367"/>
        <end position="621"/>
    </location>
</feature>
<dbReference type="Gene3D" id="3.20.20.450">
    <property type="entry name" value="EAL domain"/>
    <property type="match status" value="1"/>
</dbReference>
<dbReference type="InterPro" id="IPR035919">
    <property type="entry name" value="EAL_sf"/>
</dbReference>
<dbReference type="EMBL" id="JAVDXT010000001">
    <property type="protein sequence ID" value="MDR7376502.1"/>
    <property type="molecule type" value="Genomic_DNA"/>
</dbReference>
<dbReference type="Gene3D" id="3.40.50.2300">
    <property type="match status" value="1"/>
</dbReference>
<dbReference type="Pfam" id="PF00990">
    <property type="entry name" value="GGDEF"/>
    <property type="match status" value="1"/>
</dbReference>
<sequence>MTRTPNRRILLVDDMPSIHGDFRKIFRTQMQQHAQLGAMEAALFGKEKPAALEVSFELDSAYQGQEAWAMVQTSVAVGRPYAMAFVDMRMPPGWNGMQTIEHLWQADARLQVVICTAYSDTPWDDLLARLDVRDRLLILKKPFEAIEVYQLASSLTAKWQMAEDMAAQLARLEVVVHNRTHELHAAHDSLQYQATHDTLTGLPNRSLLEDRLRQAMAYADRSARQVTVAMIDLDNFKLINDTLGHQAGDELLKTMADRMAACVRSVDTVVRQGGDEFVVVLFDQPVQGESGLPTLHRLRDAMAQPVVLGRHTLQITASMGLATYPADGSDVETLLMNADAAMYRAKELGRNNYQFYAAEMNHKAQNKLAMFEGLHNAITHGAFELAYQPKVALQTGQIIGVEALIRWQHPEQGLVAPDQFIPLAEESGLIVPIGEWVLRTACMQNKAWQDAGMGAIGISVNVSARQFREEDLLKRVAQALEDSGMQAEYLELELTESLIMQDLEKALETMRALQAMGVQLSIDDFGTGYSSLSALKSFPIVRLKIDRAFVRDIPHDEDDKAIARAIISLGHELGLKVIAEGVETVQQLDFLRANQCDEMQGYYFSRPVPASGIEALLRAHSSPEWI</sequence>
<protein>
    <submittedName>
        <fullName evidence="5">Diguanylate cyclase (GGDEF)-like protein</fullName>
    </submittedName>
</protein>
<feature type="modified residue" description="4-aspartylphosphate" evidence="1">
    <location>
        <position position="87"/>
    </location>
</feature>
<dbReference type="PROSITE" id="PS50887">
    <property type="entry name" value="GGDEF"/>
    <property type="match status" value="1"/>
</dbReference>